<proteinExistence type="predicted"/>
<feature type="signal peptide" evidence="1">
    <location>
        <begin position="1"/>
        <end position="21"/>
    </location>
</feature>
<evidence type="ECO:0000313" key="2">
    <source>
        <dbReference type="EMBL" id="KEQ11966.1"/>
    </source>
</evidence>
<feature type="chain" id="PRO_5001760423" evidence="1">
    <location>
        <begin position="22"/>
        <end position="422"/>
    </location>
</feature>
<keyword evidence="3" id="KW-1185">Reference proteome</keyword>
<sequence length="422" mass="47931">MQYKNHFFISALTLLTPLVHAFPLGKTAGLEADTSSYCEQVDTETGETSLRCHSSTTEEVKEHTLILKHQKKPDKPSNPVCEIIESENERILVKTKGNYSWKAVIGCVKGQMNGDSQYIPYSASHNPDWSIRRSLIYPINSFVTAGLAQHPLHYVPEYHRLEKRTDQLSKCHHIDQNDNCLLDQSTTIPAIYMWLKKLPSNAVVHTKVFFSGNGQSIEAAIQSYLNLLPQTSTYTYGVYLSIVPQPSETSVFITASHPGISLGSTVILPGDENMMFEYRYQDQNFNQYQYMYLPGYLAGSKQRERWYLDMHNGKGTVPKLGKRSTGSLEGHLFYEGNANTSQITYERVTVSAEQLQPTLQQLIDRTDDNEFFCMKTAFYGLRATAHDNDENHVLEVITKKEVTTEERKCLKKAMSSLVQQQD</sequence>
<name>A0A081N0J3_9GAMM</name>
<dbReference type="AlphaFoldDB" id="A0A081N0J3"/>
<reference evidence="2 3" key="1">
    <citation type="submission" date="2014-06" db="EMBL/GenBank/DDBJ databases">
        <title>Whole Genome Sequences of Three Symbiotic Endozoicomonas Bacteria.</title>
        <authorList>
            <person name="Neave M.J."/>
            <person name="Apprill A."/>
            <person name="Voolstra C.R."/>
        </authorList>
    </citation>
    <scope>NUCLEOTIDE SEQUENCE [LARGE SCALE GENOMIC DNA]</scope>
    <source>
        <strain evidence="2 3">LMG 24815</strain>
    </source>
</reference>
<comment type="caution">
    <text evidence="2">The sequence shown here is derived from an EMBL/GenBank/DDBJ whole genome shotgun (WGS) entry which is preliminary data.</text>
</comment>
<accession>A0A081N0J3</accession>
<dbReference type="RefSeq" id="WP_034879116.1">
    <property type="nucleotide sequence ID" value="NZ_JOKG01000005.1"/>
</dbReference>
<dbReference type="Proteomes" id="UP000028006">
    <property type="component" value="Unassembled WGS sequence"/>
</dbReference>
<evidence type="ECO:0000256" key="1">
    <source>
        <dbReference type="SAM" id="SignalP"/>
    </source>
</evidence>
<protein>
    <submittedName>
        <fullName evidence="2">Uncharacterized protein</fullName>
    </submittedName>
</protein>
<dbReference type="EMBL" id="JOKG01000005">
    <property type="protein sequence ID" value="KEQ11966.1"/>
    <property type="molecule type" value="Genomic_DNA"/>
</dbReference>
<evidence type="ECO:0000313" key="3">
    <source>
        <dbReference type="Proteomes" id="UP000028006"/>
    </source>
</evidence>
<organism evidence="2 3">
    <name type="scientific">Endozoicomonas montiporae</name>
    <dbReference type="NCBI Taxonomy" id="1027273"/>
    <lineage>
        <taxon>Bacteria</taxon>
        <taxon>Pseudomonadati</taxon>
        <taxon>Pseudomonadota</taxon>
        <taxon>Gammaproteobacteria</taxon>
        <taxon>Oceanospirillales</taxon>
        <taxon>Endozoicomonadaceae</taxon>
        <taxon>Endozoicomonas</taxon>
    </lineage>
</organism>
<gene>
    <name evidence="2" type="ORF">GZ77_22970</name>
</gene>
<keyword evidence="1" id="KW-0732">Signal</keyword>